<accession>A0AB34KA95</accession>
<keyword evidence="1" id="KW-0694">RNA-binding</keyword>
<dbReference type="GO" id="GO:0003723">
    <property type="term" value="F:RNA binding"/>
    <property type="evidence" value="ECO:0007669"/>
    <property type="project" value="UniProtKB-UniRule"/>
</dbReference>
<dbReference type="SUPFAM" id="SSF54768">
    <property type="entry name" value="dsRNA-binding domain-like"/>
    <property type="match status" value="1"/>
</dbReference>
<dbReference type="AlphaFoldDB" id="A0AB34KA95"/>
<feature type="region of interest" description="Disordered" evidence="2">
    <location>
        <begin position="135"/>
        <end position="164"/>
    </location>
</feature>
<evidence type="ECO:0000256" key="1">
    <source>
        <dbReference type="PROSITE-ProRule" id="PRU00266"/>
    </source>
</evidence>
<keyword evidence="5" id="KW-1185">Reference proteome</keyword>
<dbReference type="RefSeq" id="XP_069225026.1">
    <property type="nucleotide sequence ID" value="XM_069378008.1"/>
</dbReference>
<dbReference type="InterPro" id="IPR014720">
    <property type="entry name" value="dsRBD_dom"/>
</dbReference>
<evidence type="ECO:0000259" key="3">
    <source>
        <dbReference type="PROSITE" id="PS50137"/>
    </source>
</evidence>
<feature type="region of interest" description="Disordered" evidence="2">
    <location>
        <begin position="1"/>
        <end position="26"/>
    </location>
</feature>
<dbReference type="PROSITE" id="PS50137">
    <property type="entry name" value="DS_RBD"/>
    <property type="match status" value="1"/>
</dbReference>
<protein>
    <recommendedName>
        <fullName evidence="3">DRBM domain-containing protein</fullName>
    </recommendedName>
</protein>
<dbReference type="Gene3D" id="3.30.160.20">
    <property type="match status" value="1"/>
</dbReference>
<comment type="caution">
    <text evidence="4">The sequence shown here is derived from an EMBL/GenBank/DDBJ whole genome shotgun (WGS) entry which is preliminary data.</text>
</comment>
<dbReference type="Proteomes" id="UP000803884">
    <property type="component" value="Unassembled WGS sequence"/>
</dbReference>
<proteinExistence type="predicted"/>
<feature type="compositionally biased region" description="Basic and acidic residues" evidence="2">
    <location>
        <begin position="8"/>
        <end position="17"/>
    </location>
</feature>
<evidence type="ECO:0000256" key="2">
    <source>
        <dbReference type="SAM" id="MobiDB-lite"/>
    </source>
</evidence>
<dbReference type="GeneID" id="96010846"/>
<sequence length="247" mass="27223">MSSPFEYEVTRSHHPSDDGLSDDSNFEHLSSERTANTANQENLYWLGKRVLDSRLARHVVIHSAATATPDDLKMELIRLKASIPYAARLALIGSARTHPPGEAGVMTRASDFRTYCVAIGRLTISDGERELRRLVEGEGSSDEREPTEINRPASGGQPARQDGDVYFEDPGVPLETNIAHYSMALKEYGDRVGKEARCDIERSPVNPLLFSARVYVNGSQHQGLGRTKKQAKHLANRAACRAIGIVV</sequence>
<dbReference type="EMBL" id="JAAQHG020000098">
    <property type="protein sequence ID" value="KAL1581919.1"/>
    <property type="molecule type" value="Genomic_DNA"/>
</dbReference>
<name>A0AB34KA95_9PEZI</name>
<organism evidence="4 5">
    <name type="scientific">Cladosporium halotolerans</name>
    <dbReference type="NCBI Taxonomy" id="1052096"/>
    <lineage>
        <taxon>Eukaryota</taxon>
        <taxon>Fungi</taxon>
        <taxon>Dikarya</taxon>
        <taxon>Ascomycota</taxon>
        <taxon>Pezizomycotina</taxon>
        <taxon>Dothideomycetes</taxon>
        <taxon>Dothideomycetidae</taxon>
        <taxon>Cladosporiales</taxon>
        <taxon>Cladosporiaceae</taxon>
        <taxon>Cladosporium</taxon>
    </lineage>
</organism>
<evidence type="ECO:0000313" key="4">
    <source>
        <dbReference type="EMBL" id="KAL1581919.1"/>
    </source>
</evidence>
<feature type="domain" description="DRBM" evidence="3">
    <location>
        <begin position="210"/>
        <end position="245"/>
    </location>
</feature>
<dbReference type="Pfam" id="PF00035">
    <property type="entry name" value="dsrm"/>
    <property type="match status" value="1"/>
</dbReference>
<evidence type="ECO:0000313" key="5">
    <source>
        <dbReference type="Proteomes" id="UP000803884"/>
    </source>
</evidence>
<reference evidence="4 5" key="1">
    <citation type="journal article" date="2020" name="Microbiol. Resour. Announc.">
        <title>Draft Genome Sequence of a Cladosporium Species Isolated from the Mesophotic Ascidian Didemnum maculosum.</title>
        <authorList>
            <person name="Gioti A."/>
            <person name="Siaperas R."/>
            <person name="Nikolaivits E."/>
            <person name="Le Goff G."/>
            <person name="Ouazzani J."/>
            <person name="Kotoulas G."/>
            <person name="Topakas E."/>
        </authorList>
    </citation>
    <scope>NUCLEOTIDE SEQUENCE [LARGE SCALE GENOMIC DNA]</scope>
    <source>
        <strain evidence="4 5">TM138-S3</strain>
    </source>
</reference>
<feature type="compositionally biased region" description="Basic and acidic residues" evidence="2">
    <location>
        <begin position="135"/>
        <end position="148"/>
    </location>
</feature>
<gene>
    <name evidence="4" type="ORF">WHR41_09405</name>
</gene>